<sequence length="176" mass="20299">MKNNDLTGKTFNRLTVICLSDMPSSRLNPRKWVCKCVCGEKTLAGTRELKSGRKKSCGCLLRESSRERMRAMKTKHGGCNEKLYNIWRSMKARCHRETDPDYCYYGARGIAVCDRWRESYSAFKEDVGGTWKPGLTIDRIDNDGNYEPGNVKWSTMTEQALNRRPKGSVFPTRRNR</sequence>
<proteinExistence type="predicted"/>
<evidence type="ECO:0008006" key="3">
    <source>
        <dbReference type="Google" id="ProtNLM"/>
    </source>
</evidence>
<dbReference type="EMBL" id="MN106244">
    <property type="protein sequence ID" value="QEM42197.1"/>
    <property type="molecule type" value="Genomic_DNA"/>
</dbReference>
<dbReference type="Proteomes" id="UP000324815">
    <property type="component" value="Segment"/>
</dbReference>
<keyword evidence="2" id="KW-1185">Reference proteome</keyword>
<gene>
    <name evidence="1" type="ORF">CPTSoftv3_079</name>
</gene>
<accession>A0A5C1K7V7</accession>
<name>A0A5C1K7V7_9CAUD</name>
<reference evidence="1" key="1">
    <citation type="submission" date="2019-06" db="EMBL/GenBank/DDBJ databases">
        <title>Complete genome sequence of Klebsiella pneumonaie chi-like phage Soft.</title>
        <authorList>
            <person name="Michalik J.A."/>
            <person name="Kohler B."/>
            <person name="Liu M."/>
            <person name="Gill J."/>
        </authorList>
    </citation>
    <scope>NUCLEOTIDE SEQUENCE [LARGE SCALE GENOMIC DNA]</scope>
</reference>
<evidence type="ECO:0000313" key="2">
    <source>
        <dbReference type="Proteomes" id="UP000324815"/>
    </source>
</evidence>
<evidence type="ECO:0000313" key="1">
    <source>
        <dbReference type="EMBL" id="QEM42197.1"/>
    </source>
</evidence>
<organism evidence="1 2">
    <name type="scientific">Klebsiella phage Soft</name>
    <dbReference type="NCBI Taxonomy" id="2601626"/>
    <lineage>
        <taxon>Viruses</taxon>
        <taxon>Duplodnaviria</taxon>
        <taxon>Heunggongvirae</taxon>
        <taxon>Uroviricota</taxon>
        <taxon>Caudoviricetes</taxon>
        <taxon>Casjensviridae</taxon>
        <taxon>Yonseivirus</taxon>
        <taxon>Yonseivirus soft</taxon>
    </lineage>
</organism>
<protein>
    <recommendedName>
        <fullName evidence="3">HNH endonuclease</fullName>
    </recommendedName>
</protein>